<keyword evidence="2" id="KW-1133">Transmembrane helix</keyword>
<organism evidence="3 4">
    <name type="scientific">Gimesia algae</name>
    <dbReference type="NCBI Taxonomy" id="2527971"/>
    <lineage>
        <taxon>Bacteria</taxon>
        <taxon>Pseudomonadati</taxon>
        <taxon>Planctomycetota</taxon>
        <taxon>Planctomycetia</taxon>
        <taxon>Planctomycetales</taxon>
        <taxon>Planctomycetaceae</taxon>
        <taxon>Gimesia</taxon>
    </lineage>
</organism>
<evidence type="ECO:0000256" key="2">
    <source>
        <dbReference type="SAM" id="Phobius"/>
    </source>
</evidence>
<evidence type="ECO:0000313" key="3">
    <source>
        <dbReference type="EMBL" id="QDT94358.1"/>
    </source>
</evidence>
<keyword evidence="2" id="KW-0472">Membrane</keyword>
<dbReference type="AlphaFoldDB" id="A0A517VMV8"/>
<sequence>MIRPIAPTHKAATARADRIKQAEQQLKAAEKHALKENLAYGAIFLIVCTGCILLGKFISVIVRQM</sequence>
<keyword evidence="4" id="KW-1185">Reference proteome</keyword>
<reference evidence="3 4" key="1">
    <citation type="submission" date="2019-02" db="EMBL/GenBank/DDBJ databases">
        <title>Deep-cultivation of Planctomycetes and their phenomic and genomic characterization uncovers novel biology.</title>
        <authorList>
            <person name="Wiegand S."/>
            <person name="Jogler M."/>
            <person name="Boedeker C."/>
            <person name="Pinto D."/>
            <person name="Vollmers J."/>
            <person name="Rivas-Marin E."/>
            <person name="Kohn T."/>
            <person name="Peeters S.H."/>
            <person name="Heuer A."/>
            <person name="Rast P."/>
            <person name="Oberbeckmann S."/>
            <person name="Bunk B."/>
            <person name="Jeske O."/>
            <person name="Meyerdierks A."/>
            <person name="Storesund J.E."/>
            <person name="Kallscheuer N."/>
            <person name="Luecker S."/>
            <person name="Lage O.M."/>
            <person name="Pohl T."/>
            <person name="Merkel B.J."/>
            <person name="Hornburger P."/>
            <person name="Mueller R.-W."/>
            <person name="Bruemmer F."/>
            <person name="Labrenz M."/>
            <person name="Spormann A.M."/>
            <person name="Op den Camp H."/>
            <person name="Overmann J."/>
            <person name="Amann R."/>
            <person name="Jetten M.S.M."/>
            <person name="Mascher T."/>
            <person name="Medema M.H."/>
            <person name="Devos D.P."/>
            <person name="Kaster A.-K."/>
            <person name="Ovreas L."/>
            <person name="Rohde M."/>
            <person name="Galperin M.Y."/>
            <person name="Jogler C."/>
        </authorList>
    </citation>
    <scope>NUCLEOTIDE SEQUENCE [LARGE SCALE GENOMIC DNA]</scope>
    <source>
        <strain evidence="3 4">Pan161</strain>
    </source>
</reference>
<feature type="coiled-coil region" evidence="1">
    <location>
        <begin position="12"/>
        <end position="39"/>
    </location>
</feature>
<name>A0A517VMV8_9PLAN</name>
<accession>A0A517VMV8</accession>
<proteinExistence type="predicted"/>
<keyword evidence="1" id="KW-0175">Coiled coil</keyword>
<dbReference type="EMBL" id="CP036343">
    <property type="protein sequence ID" value="QDT94358.1"/>
    <property type="molecule type" value="Genomic_DNA"/>
</dbReference>
<evidence type="ECO:0000256" key="1">
    <source>
        <dbReference type="SAM" id="Coils"/>
    </source>
</evidence>
<evidence type="ECO:0000313" key="4">
    <source>
        <dbReference type="Proteomes" id="UP000316855"/>
    </source>
</evidence>
<keyword evidence="2" id="KW-0812">Transmembrane</keyword>
<dbReference type="KEGG" id="gax:Pan161_60540"/>
<dbReference type="Proteomes" id="UP000316855">
    <property type="component" value="Chromosome"/>
</dbReference>
<feature type="transmembrane region" description="Helical" evidence="2">
    <location>
        <begin position="38"/>
        <end position="62"/>
    </location>
</feature>
<protein>
    <submittedName>
        <fullName evidence="3">Uncharacterized protein</fullName>
    </submittedName>
</protein>
<gene>
    <name evidence="3" type="ORF">Pan161_60540</name>
</gene>